<evidence type="ECO:0000256" key="1">
    <source>
        <dbReference type="SAM" id="MobiDB-lite"/>
    </source>
</evidence>
<dbReference type="OrthoDB" id="3206554at2759"/>
<gene>
    <name evidence="4" type="ORF">PsYK624_126020</name>
</gene>
<evidence type="ECO:0000259" key="3">
    <source>
        <dbReference type="Pfam" id="PF20152"/>
    </source>
</evidence>
<dbReference type="Proteomes" id="UP000703269">
    <property type="component" value="Unassembled WGS sequence"/>
</dbReference>
<feature type="transmembrane region" description="Helical" evidence="2">
    <location>
        <begin position="45"/>
        <end position="70"/>
    </location>
</feature>
<keyword evidence="5" id="KW-1185">Reference proteome</keyword>
<organism evidence="4 5">
    <name type="scientific">Phanerochaete sordida</name>
    <dbReference type="NCBI Taxonomy" id="48140"/>
    <lineage>
        <taxon>Eukaryota</taxon>
        <taxon>Fungi</taxon>
        <taxon>Dikarya</taxon>
        <taxon>Basidiomycota</taxon>
        <taxon>Agaricomycotina</taxon>
        <taxon>Agaricomycetes</taxon>
        <taxon>Polyporales</taxon>
        <taxon>Phanerochaetaceae</taxon>
        <taxon>Phanerochaete</taxon>
    </lineage>
</organism>
<feature type="domain" description="DUF6534" evidence="3">
    <location>
        <begin position="164"/>
        <end position="251"/>
    </location>
</feature>
<dbReference type="EMBL" id="BPQB01000059">
    <property type="protein sequence ID" value="GJE96405.1"/>
    <property type="molecule type" value="Genomic_DNA"/>
</dbReference>
<sequence>MAPDSLTYGALLVGGLIALFLSGIVATQVFYYRQSYMDDRWRNKAMVAVVWLLDLLHSSFVIASVFRYLVDGISNPNVIRRIAWQVSVTISITGFLTFIIHLFFAHRVWTLSKHNKPLTITIVLLAFLRMLSAFGAVIQMHRFPTWVAYRDHASWSFTTGLAISAAVDFLIAVSLCYFLQRRRTGFQGMDEIINSIIRYTVESGSLTTCLTVASFVCWLTMPSNFVFLALHFCITKTYANSFLATLNARSHIKERASSSAERNNNSYRLPTLCSSNGAQRAQRSQIGGSDTVNVTNTLQITVEKTVHCVTDVESVDRASSEIEPAYAQRGSRDAPFNDMPKMP</sequence>
<feature type="transmembrane region" description="Helical" evidence="2">
    <location>
        <begin position="82"/>
        <end position="105"/>
    </location>
</feature>
<keyword evidence="2" id="KW-1133">Transmembrane helix</keyword>
<protein>
    <recommendedName>
        <fullName evidence="3">DUF6534 domain-containing protein</fullName>
    </recommendedName>
</protein>
<evidence type="ECO:0000313" key="4">
    <source>
        <dbReference type="EMBL" id="GJE96405.1"/>
    </source>
</evidence>
<comment type="caution">
    <text evidence="4">The sequence shown here is derived from an EMBL/GenBank/DDBJ whole genome shotgun (WGS) entry which is preliminary data.</text>
</comment>
<proteinExistence type="predicted"/>
<dbReference type="InterPro" id="IPR045339">
    <property type="entry name" value="DUF6534"/>
</dbReference>
<dbReference type="AlphaFoldDB" id="A0A9P3GMY1"/>
<feature type="transmembrane region" description="Helical" evidence="2">
    <location>
        <begin position="199"/>
        <end position="221"/>
    </location>
</feature>
<reference evidence="4 5" key="1">
    <citation type="submission" date="2021-08" db="EMBL/GenBank/DDBJ databases">
        <title>Draft Genome Sequence of Phanerochaete sordida strain YK-624.</title>
        <authorList>
            <person name="Mori T."/>
            <person name="Dohra H."/>
            <person name="Suzuki T."/>
            <person name="Kawagishi H."/>
            <person name="Hirai H."/>
        </authorList>
    </citation>
    <scope>NUCLEOTIDE SEQUENCE [LARGE SCALE GENOMIC DNA]</scope>
    <source>
        <strain evidence="4 5">YK-624</strain>
    </source>
</reference>
<feature type="transmembrane region" description="Helical" evidence="2">
    <location>
        <begin position="6"/>
        <end position="33"/>
    </location>
</feature>
<feature type="transmembrane region" description="Helical" evidence="2">
    <location>
        <begin position="158"/>
        <end position="179"/>
    </location>
</feature>
<accession>A0A9P3GMY1</accession>
<evidence type="ECO:0000313" key="5">
    <source>
        <dbReference type="Proteomes" id="UP000703269"/>
    </source>
</evidence>
<feature type="region of interest" description="Disordered" evidence="1">
    <location>
        <begin position="319"/>
        <end position="343"/>
    </location>
</feature>
<dbReference type="PANTHER" id="PTHR40465">
    <property type="entry name" value="CHROMOSOME 1, WHOLE GENOME SHOTGUN SEQUENCE"/>
    <property type="match status" value="1"/>
</dbReference>
<dbReference type="Pfam" id="PF20152">
    <property type="entry name" value="DUF6534"/>
    <property type="match status" value="1"/>
</dbReference>
<keyword evidence="2" id="KW-0472">Membrane</keyword>
<dbReference type="PANTHER" id="PTHR40465:SF1">
    <property type="entry name" value="DUF6534 DOMAIN-CONTAINING PROTEIN"/>
    <property type="match status" value="1"/>
</dbReference>
<evidence type="ECO:0000256" key="2">
    <source>
        <dbReference type="SAM" id="Phobius"/>
    </source>
</evidence>
<keyword evidence="2" id="KW-0812">Transmembrane</keyword>
<name>A0A9P3GMY1_9APHY</name>
<feature type="transmembrane region" description="Helical" evidence="2">
    <location>
        <begin position="117"/>
        <end position="138"/>
    </location>
</feature>